<name>U2Y976_9SPHN</name>
<dbReference type="PRINTS" id="PR00412">
    <property type="entry name" value="EPOXHYDRLASE"/>
</dbReference>
<dbReference type="PANTHER" id="PTHR43798:SF14">
    <property type="entry name" value="SERINE HYDROLASE-LIKE PROTEIN DDB_G0286239"/>
    <property type="match status" value="1"/>
</dbReference>
<dbReference type="PANTHER" id="PTHR43798">
    <property type="entry name" value="MONOACYLGLYCEROL LIPASE"/>
    <property type="match status" value="1"/>
</dbReference>
<dbReference type="RefSeq" id="WP_021690731.1">
    <property type="nucleotide sequence ID" value="NZ_BASZ01000006.1"/>
</dbReference>
<dbReference type="Proteomes" id="UP000016568">
    <property type="component" value="Unassembled WGS sequence"/>
</dbReference>
<reference evidence="4 5" key="1">
    <citation type="submission" date="2013-09" db="EMBL/GenBank/DDBJ databases">
        <title>Whole genome shotgun sequence of Novosphingobium tardaugens NBRC 16725.</title>
        <authorList>
            <person name="Isaki S."/>
            <person name="Hosoyama A."/>
            <person name="Tsuchikane K."/>
            <person name="Katsumata H."/>
            <person name="Ando Y."/>
            <person name="Yamazaki S."/>
            <person name="Fujita N."/>
        </authorList>
    </citation>
    <scope>NUCLEOTIDE SEQUENCE [LARGE SCALE GENOMIC DNA]</scope>
    <source>
        <strain evidence="4 5">NBRC 16725</strain>
    </source>
</reference>
<dbReference type="InterPro" id="IPR050266">
    <property type="entry name" value="AB_hydrolase_sf"/>
</dbReference>
<dbReference type="InterPro" id="IPR029058">
    <property type="entry name" value="AB_hydrolase_fold"/>
</dbReference>
<dbReference type="InterPro" id="IPR000639">
    <property type="entry name" value="Epox_hydrolase-like"/>
</dbReference>
<evidence type="ECO:0000256" key="2">
    <source>
        <dbReference type="ARBA" id="ARBA00022801"/>
    </source>
</evidence>
<dbReference type="PRINTS" id="PR00111">
    <property type="entry name" value="ABHYDROLASE"/>
</dbReference>
<organism evidence="4 5">
    <name type="scientific">Caenibius tardaugens NBRC 16725</name>
    <dbReference type="NCBI Taxonomy" id="1219035"/>
    <lineage>
        <taxon>Bacteria</taxon>
        <taxon>Pseudomonadati</taxon>
        <taxon>Pseudomonadota</taxon>
        <taxon>Alphaproteobacteria</taxon>
        <taxon>Sphingomonadales</taxon>
        <taxon>Erythrobacteraceae</taxon>
        <taxon>Caenibius</taxon>
    </lineage>
</organism>
<dbReference type="InterPro" id="IPR000073">
    <property type="entry name" value="AB_hydrolase_1"/>
</dbReference>
<proteinExistence type="inferred from homology"/>
<evidence type="ECO:0000313" key="4">
    <source>
        <dbReference type="EMBL" id="GAD49826.1"/>
    </source>
</evidence>
<evidence type="ECO:0000256" key="1">
    <source>
        <dbReference type="ARBA" id="ARBA00008645"/>
    </source>
</evidence>
<dbReference type="GO" id="GO:0016020">
    <property type="term" value="C:membrane"/>
    <property type="evidence" value="ECO:0007669"/>
    <property type="project" value="TreeGrafter"/>
</dbReference>
<sequence>MSQRSRLHYVDWGNPDAPLLILMHGNKDHCRSWDWVAERLCRDWHVVAPDLRGHGDSDWSAEGRYDFSSNVYDLAQLVFELGGQQAVIMAHSMGSHIALRYAGIFPHNVAKLIAVEAVGAPREMEAEFKKLSPAMRYHNWIAARRNAVSKPPRIYASVEDAQRRMQSENSWLTDNQARHLTIHGIRRTEDGGYCWKFDNCLGLWPAVDHTSEEVFAFWRNIICPTLLVYGTASWQTDMASQLEDHISDVCRIDIEGAGHWPQHDNFDRFMQEVEGFLRTGPV</sequence>
<feature type="domain" description="AB hydrolase-1" evidence="3">
    <location>
        <begin position="20"/>
        <end position="270"/>
    </location>
</feature>
<dbReference type="SUPFAM" id="SSF53474">
    <property type="entry name" value="alpha/beta-Hydrolases"/>
    <property type="match status" value="1"/>
</dbReference>
<accession>U2Y976</accession>
<evidence type="ECO:0000313" key="5">
    <source>
        <dbReference type="Proteomes" id="UP000016568"/>
    </source>
</evidence>
<dbReference type="EMBL" id="BASZ01000006">
    <property type="protein sequence ID" value="GAD49826.1"/>
    <property type="molecule type" value="Genomic_DNA"/>
</dbReference>
<dbReference type="Pfam" id="PF12697">
    <property type="entry name" value="Abhydrolase_6"/>
    <property type="match status" value="1"/>
</dbReference>
<keyword evidence="2 4" id="KW-0378">Hydrolase</keyword>
<comment type="similarity">
    <text evidence="1">Belongs to the AB hydrolase superfamily.</text>
</comment>
<keyword evidence="5" id="KW-1185">Reference proteome</keyword>
<comment type="caution">
    <text evidence="4">The sequence shown here is derived from an EMBL/GenBank/DDBJ whole genome shotgun (WGS) entry which is preliminary data.</text>
</comment>
<dbReference type="Gene3D" id="3.40.50.1820">
    <property type="entry name" value="alpha/beta hydrolase"/>
    <property type="match status" value="1"/>
</dbReference>
<dbReference type="AlphaFoldDB" id="U2Y976"/>
<gene>
    <name evidence="4" type="ORF">NT2_06_02660</name>
</gene>
<evidence type="ECO:0000259" key="3">
    <source>
        <dbReference type="Pfam" id="PF12697"/>
    </source>
</evidence>
<protein>
    <submittedName>
        <fullName evidence="4">Putative hydrolase</fullName>
    </submittedName>
</protein>
<dbReference type="GO" id="GO:0016787">
    <property type="term" value="F:hydrolase activity"/>
    <property type="evidence" value="ECO:0007669"/>
    <property type="project" value="UniProtKB-KW"/>
</dbReference>
<dbReference type="eggNOG" id="COG2267">
    <property type="taxonomic scope" value="Bacteria"/>
</dbReference>